<keyword evidence="3" id="KW-1185">Reference proteome</keyword>
<evidence type="ECO:0000313" key="3">
    <source>
        <dbReference type="Proteomes" id="UP000662747"/>
    </source>
</evidence>
<dbReference type="InterPro" id="IPR039422">
    <property type="entry name" value="MarR/SlyA-like"/>
</dbReference>
<feature type="domain" description="HTH marR-type" evidence="1">
    <location>
        <begin position="12"/>
        <end position="143"/>
    </location>
</feature>
<dbReference type="Pfam" id="PF01047">
    <property type="entry name" value="MarR"/>
    <property type="match status" value="1"/>
</dbReference>
<dbReference type="Gene3D" id="1.10.10.10">
    <property type="entry name" value="Winged helix-like DNA-binding domain superfamily/Winged helix DNA-binding domain"/>
    <property type="match status" value="1"/>
</dbReference>
<dbReference type="PANTHER" id="PTHR33164">
    <property type="entry name" value="TRANSCRIPTIONAL REGULATOR, MARR FAMILY"/>
    <property type="match status" value="1"/>
</dbReference>
<dbReference type="Proteomes" id="UP000662747">
    <property type="component" value="Chromosome"/>
</dbReference>
<dbReference type="SUPFAM" id="SSF46785">
    <property type="entry name" value="Winged helix' DNA-binding domain"/>
    <property type="match status" value="1"/>
</dbReference>
<protein>
    <submittedName>
        <fullName evidence="2">MarR family transcriptional regulator</fullName>
    </submittedName>
</protein>
<dbReference type="SMART" id="SM00347">
    <property type="entry name" value="HTH_MARR"/>
    <property type="match status" value="1"/>
</dbReference>
<dbReference type="InterPro" id="IPR036388">
    <property type="entry name" value="WH-like_DNA-bd_sf"/>
</dbReference>
<dbReference type="EMBL" id="CP071090">
    <property type="protein sequence ID" value="QSQ23506.1"/>
    <property type="molecule type" value="Genomic_DNA"/>
</dbReference>
<evidence type="ECO:0000313" key="2">
    <source>
        <dbReference type="EMBL" id="QSQ23506.1"/>
    </source>
</evidence>
<sequence>MDATAPDSPIPTTCLCEALRRAARMVTRMYDDALRPLNLRITQFSILAHLRGSEAMRVRDLAAGLQLEETTLTRNLRLLEQEGWVATRAGDDRREKYISITRSGQQVLTRAVPLWRAVQERLQERVSTTTWDSAFRALPKIAAGAAQD</sequence>
<dbReference type="PANTHER" id="PTHR33164:SF105">
    <property type="entry name" value="TRANSCRIPTIONAL REPRESSOR PROTEIN-RELATED"/>
    <property type="match status" value="1"/>
</dbReference>
<organism evidence="2 3">
    <name type="scientific">Pyxidicoccus parkwayensis</name>
    <dbReference type="NCBI Taxonomy" id="2813578"/>
    <lineage>
        <taxon>Bacteria</taxon>
        <taxon>Pseudomonadati</taxon>
        <taxon>Myxococcota</taxon>
        <taxon>Myxococcia</taxon>
        <taxon>Myxococcales</taxon>
        <taxon>Cystobacterineae</taxon>
        <taxon>Myxococcaceae</taxon>
        <taxon>Pyxidicoccus</taxon>
    </lineage>
</organism>
<dbReference type="InterPro" id="IPR036390">
    <property type="entry name" value="WH_DNA-bd_sf"/>
</dbReference>
<dbReference type="PROSITE" id="PS50995">
    <property type="entry name" value="HTH_MARR_2"/>
    <property type="match status" value="1"/>
</dbReference>
<evidence type="ECO:0000259" key="1">
    <source>
        <dbReference type="PROSITE" id="PS50995"/>
    </source>
</evidence>
<name>A0ABX7P150_9BACT</name>
<gene>
    <name evidence="2" type="ORF">JY651_00530</name>
</gene>
<proteinExistence type="predicted"/>
<accession>A0ABX7P150</accession>
<reference evidence="2 3" key="1">
    <citation type="submission" date="2021-02" db="EMBL/GenBank/DDBJ databases">
        <title>De Novo genome assembly of isolated myxobacteria.</title>
        <authorList>
            <person name="Stevens D.C."/>
        </authorList>
    </citation>
    <scope>NUCLEOTIDE SEQUENCE [LARGE SCALE GENOMIC DNA]</scope>
    <source>
        <strain evidence="3">SCPEA02</strain>
    </source>
</reference>
<dbReference type="RefSeq" id="WP_206725078.1">
    <property type="nucleotide sequence ID" value="NZ_CP071090.1"/>
</dbReference>
<dbReference type="InterPro" id="IPR000835">
    <property type="entry name" value="HTH_MarR-typ"/>
</dbReference>